<dbReference type="InterPro" id="IPR045851">
    <property type="entry name" value="AMP-bd_C_sf"/>
</dbReference>
<dbReference type="EMBL" id="CP033464">
    <property type="protein sequence ID" value="QDX94130.1"/>
    <property type="molecule type" value="Genomic_DNA"/>
</dbReference>
<dbReference type="PROSITE" id="PS00012">
    <property type="entry name" value="PHOSPHOPANTETHEINE"/>
    <property type="match status" value="5"/>
</dbReference>
<dbReference type="GO" id="GO:0016874">
    <property type="term" value="F:ligase activity"/>
    <property type="evidence" value="ECO:0007669"/>
    <property type="project" value="UniProtKB-KW"/>
</dbReference>
<dbReference type="Gene3D" id="3.30.559.30">
    <property type="entry name" value="Nonribosomal peptide synthetase, condensation domain"/>
    <property type="match status" value="6"/>
</dbReference>
<dbReference type="Pfam" id="PF00501">
    <property type="entry name" value="AMP-binding"/>
    <property type="match status" value="6"/>
</dbReference>
<dbReference type="PROSITE" id="PS50075">
    <property type="entry name" value="CARRIER"/>
    <property type="match status" value="6"/>
</dbReference>
<dbReference type="GO" id="GO:0031177">
    <property type="term" value="F:phosphopantetheine binding"/>
    <property type="evidence" value="ECO:0007669"/>
    <property type="project" value="InterPro"/>
</dbReference>
<keyword evidence="6" id="KW-0677">Repeat</keyword>
<dbReference type="SMART" id="SM00823">
    <property type="entry name" value="PKS_PP"/>
    <property type="match status" value="6"/>
</dbReference>
<feature type="domain" description="Carrier" evidence="9">
    <location>
        <begin position="4081"/>
        <end position="4156"/>
    </location>
</feature>
<sequence length="6488" mass="735584">MKKQDNIAKVYPLTPLQEGMLFHSIKDDNTSAYYLQMSATIHGDFDLQLFEQSMNKLIENYEVLRTAFVYQNLQRARQVVFKERRMNVYFENITRFADDEQKEYIETYKNSGKEQGFDLAKDVLMKAAIFQTGDKSYQFVWALHHIIIDGWGLGILIHKLLGYYAVLRANESIPREATKPYSEYIKWLEKQNKEEALKYWNNYLEGYELHTEFPKNKIQAGKENYELEETLFTLDQGITKNLMQIANRNQATLSNVFHAIWGVLVSKYKNTDDVVFGSVVSGRPPEIQGIENMVGLFINTIPTRLHSNGVLSFHEVIKSARENSIQSTKYDYAPLYEIQSQSLVKQELIDHLVTFENYPDNNMEALEESLGFSIRIDNGEEQTTYDLNVVVAVAPWNEMMIKLSYNSAVYDSAFITRMQGHIKNIVVQVIENPDVLLKDITILTEQEKQQLVVAYNNTTSEYPHSKTIYELFEEQVAKTPHQLAAVCLEEQITYQELNETSNQLAHLLREKGVTVDSVVSIMVEHSLELVVGILAILKSGATYLPIDPDYPEDRIQYLLEDSQTTILLTQQKLSHKLDFNGEILYLDNQELYQGNSANLECVNKTSDLAYIIYTSGSTGNPKGAMITHQGLVNYIWWAKKVYVQNETVHFPLYSSISFDLTVTSIFTPLVSGNTIHIYRGEDKVQVIQDILKENKVGIIKLTPTHLRLMEEFDGSTSNIRRFIVGGENLHTQLANKIYSNFGGNVQIMNEYGPTETVVGCMIYVFDPNNTAQNSVPIGVPADNVKIYLLDDALHPVPIGSIGEMYIAGDGIARGYLNRPDLTADKFMESPFIPGERMYRTGDLAKWLPDGNMEYVGRTDHQVKIRGHRIEMGEIEAKLVQHQMIKEAVVIVEKDESSQNVLYAYLVSNVELPISELREHVGSTLPSYMIPSYFIRLEEIPLTSNGKVERKKLPKPDGVIRTGVEYVAPRNLIEDQMVTIWKSVLGVDEIGVLDNFFELGGHSLKAMTVISQVSKAFNVDLPLKVLFDTPTIAAISHFIANTENGMYSAIQPVVTQEYYPVSSAQKRMYILHQLNEDSVSYNMPGALIIEGNLDTQRFEYAMKSIVNRHEALRTSFHSVNGEPSQKVHLDVNLQMIRMDSTEDQIEQIVKDFIKPFDLSAAPLLRVGLVTLEEQKHLFIMDIHHIISDGVSISVFVEEFMKLYHGETLPELRIQYKDFAVWQNELFQSEIFEKQENYWVGTLKGEIPVLQLPTDSRRPSVQSFEGDGVDFVIPKQMASGLYDVTAKSGATLYMVLLSAYSVLLSKYAGQEEIIVGSPIAGRRHADVERIMGTFINTLAMRTYPEASKTVSELIAEVKQMTLGAYEHQDYPFEALVDKLDLPRDFSRNPLFDTMLVLQNMDQTTFELDQLTITPYAFVHSISKVEITLFATEENGEIHCKLQYSTALFKRETIQQVANHFQMILRAFVENVEQKLVEIPLLTKEDQVKIMDKTSGVIADFPRDLTLYNLFESCVKKYPLQDAVVFGKEKLTYQELHEKANHVAALLQEKGVSSNKIVGIMTPPSLEMIVGIMGIWGAGGAYLPIDPDAPEERISYMLENSDVDVILTLSDLSNTLPTTVSTISLNKVMTKHDLRLPKVTEVSSEDLAYVIYTSGTTGVPKGVQIAHRNVINYVSAFSRQAHLTPEDRTVLVSSYAFDLGYTGIFSALLSGGQLHLLTKDEYIHTEHLMSYMRENQITYVKMTPSLFSVIVQSESFMMTNDCDSLRLIVMGGEPIRVADVTRYLEKYSSAQIMNHYGPTETTIGCVTHLLDTKNITEFVERPFIGKPIANTQVYVLDGRNQIVPSGIVGELCISGEGVSKGYLKQTSLTEEKFVPNPFISGASMYRTGDLARYLSDGNVEFLGRADHQVKMAGYRIELGEIEKQLLQHEFIKEAVVIAQQADNSHSLYAYIVSEQEITVSDLRAHVGNALPIYMIPSYFVRMDKIPLTPNGKVDRSALPKPDGSIVTGVEYVAPRNHIEMQVSEIWNEVLSVNKIGMEDNFFELGGHSLKAMNMISKINKVFQVDVPFRMIFENPTIAKLATYIANADKGDYSDIQPVQPQEYYPVSSAQKRMYILRQLAGADLGYNMPGVMYIDGSLDVQRLEFAMKTLVQRHESLRTSFHSMNGEIVQRIHENIDLPISYSTSTEDQVDTLVTQFIQPFDLSLAPLLRVGIVKLTEERHLFLLDMHHIIADGVSLGIFIKEFVQLYQGKDMTELRLQYKDFATWQNKWFESGVLKKQEAYWLHTFEGEIPLLNLSTDFPRPLTKSFDGDRFIFHTGTDLMEELYQIANDTGTTLYMVLLAAYNIFLSKYSGQEDIIVGTPIAGRSHADVEQIMGMFVNTLALRNYPVGTKSFKEFVEDVKQNTLQAYENQDHPFEVLVEKLDIHRELSRNPLFDTIFILQNTDKKIFEIENLTFSPYITEVKQAKFDLTLEATEENAEIVFCLEYCSKLFKQETIEKMATHFLQIVRAVTKNPEIALSEINMLTAEERQQVLVDFNDFHVHYPMDSTVQSLFEEQVEKTPDHIALHYAGQTLTYRQLNERANQLAVVLRNKGVQPDQIVGIMTERSVEMIVGIFGVLKSGAAYLPIDPAYPQDRIEYLLEDSGATILLTQSHLIKQIATEIKWMDLHDEQNYVGDGTNLSRVNQATDLAYVIYTSGTTGKPKGVMIEHRSIANCLQWRKVEYGFNPNDKVLLIFSFAFDGFVASLFTAMMGGATSILPREEEAKDPFALKKLIVSKTITHYHGVPSLFQAILDCTTSEDLHQLRCVSLGGEKLPPQIVQKAKQKNHSIEINNEYGPTENSVIATIQRSIEVGQNITIGRPLANVAVYILDSNHLLQPIGVIGELCIGGSGLARGYLNRPDLTKEKFVPNPFVPGERMYKTGDFAKWLPDGTIEYIGRMDEQVKIRGYRIEIGEIENATLTFDKMNEAIVVVHQDTNGQQFLTAYFTAEEEILLPELRAHLAKELPEYMVPTYFVQLEAFPTTPNGKVDKGALPKPEGDPVSGTVYVAPHNETEEKLVEIWENVLGLNKIGVNDSFFDLGGHSLRAMTVMSHVHKECGVELPLKLIFEKPTIAQLATFINQAEKSNYAAIQPILPKEYYPVSSAQKRMYILRQFEGAGTIYNMPSALYMDGKLDHQRFEAALQHLVNRHEALRTSFHSVTGEPVQRVHQVVELEIFYKEASKEQVDQVVDEFIQTFDLEVAPLLRVGLIKIEEEKHLFLMDMHHIISDGVSAGIVFEEFAQLYRGESLPDLRIQYKDFAVWQNELFESDIFKKQEAYWINTFAGEIPVLNLPTDHSRPTMQSFDGDQVVFHTGRQVMEDLYKLANETSTTLYMVLLAAFNVLLSKYSGQEEIVVGSPIAGRSHPDVEKVMGMFVNTLALKNNPNGMKTFKAFLTEVQQNTLEAYENQDYPFEVLVEKLEIQRDLGRNPLFDIMFILQNMEKKSFALEEVQVTPHVAQRGYSKFDLTLEANEEKSGLQFSFVYSTRLFKKESMERMASHFLQIIHAVTKQPEVALSEISLLSEEEKQQIIVEFNDTKTDYPRMIAIHQWFEEQVEKTPDYIAVISEGNTLTYQELNNRANQVASALRQRGVESNQVVGLLADRSHEMIVAIMGILKAGGAYLGIDPEYPSERISYMLEDCEVKIVLSLRHLAPLVQEEVDLILLDDESLYQGDATNLPSINHPNDLAYIMYTSGSTGKPKGVMVEHRNVVRLVKNTNYVQVKPEDRMIQTGAIGFDAMTFEIFGSLLHGARLYLVNKDILLDTELLGGFLQTNQITTMWLTSPLFNQLSQDNEEMFAGLTDLIVGGDVLSPKHINKVKQKNPSLVIWNGYGPTENTTFSTCFRIDEEFSDNIPIGKPISNSTAYVLDPFNQLQPIGVPGELCVGGEGVARGYINKPELTAEKFVSNPFVLGEQLYRTGDLVRWLPNGTIEYLGRIDQQVKIRGFRIEIGEIESVLARQDKVKESVITVVEDKSGQKALCAYYVSEDNILLSKLREQLAEELPSYMVPTFFVQLEKMPLTPNGKVDRRTLPKPDGELTSGTEYVAPSNQIEEQLVEIWQNVLGVFKIGVLDNFFELGGHSLKAMTVISSVHKVFHVELPLKVLFETPTILSLAAYIAGLEKGKYVAIQQATQTDFYPVSSAQKRMYILHQFEGTGISYNVPGVMFIEGSLDYKRFDYAMRSLVNRHEALRTSFHTINGEPVQKIHDTVDFSVTYQESSEDQVEQIVEEFIQPFDLEIAPLFRISLVTLSEKRHLFLMDMHHIISDGVSMQIIIKEFAQLYNEQNLPELDIQYKDYAVWQNELFQSEAIQRQEDFWVHTFAGELPILNLQTDFPRPSVQSFEGDHIIFGSGKQLMADLQRLSNETGATLYMLLLAAYNVLLSKYTGQEEIIIGTPIAGRSHADVENIVGMFVNTLALKNAPLGELTFREFVAEVKHNALGAFQNQDYPFENLVEKLQIRRDLSRNPLFDTMFSLGNTDSTGFEIDGLIYIPYEMKGQIAKFDISLDAFEKHDEIQFQFSYCTKLFTKQTIERWVIHYSQILQSIVTQPDMKLSEISVLSESETNQILFDFNETTVSYPMNKMFHQLFEEQVEKTPNDIAVIYANEQLTYQELNAKANQLARTLRQKGVQPERTVGIIVDRSLHMVVSMLAVLKAGGAYVPIDMDYPQDRKEFMLEDSNAMLLLTLQKLAGQLVFANEVLYLDQEECYQEDASNLQNISEKHHMAYIIYTSGTTGKPKGVVIEHQSYINIAFAWKEEYHLEAFPVRLLQMASFSFDVSAGDFARALLHGGQLVICPNEVKLDPASLYDMLSRYQITIFESTPALIVPLMEYIYEQNLDISQVKLLIIGADSCSMEDFKTLLARFGNSVRIINSYGVTEACIDSSYYELPLELLHAVGTAPIGKPLPNTTMYIMDQHVGLLPIGVVGELCIGGAGVAREYLNRPDLTAEKFIDSPFVPGEKLYRSGDLAKWLPDGNIEFLGRTDHQVKIRGVRIELGEIESQMRKLDGLREVIVIAKEDQAKEKFLCAYMVTDKEVSIAEIRAHLAAELPIAMIPTTFILLEAMPLTANGKIDKRSLPEPDDTLLAKTDYVAPSTQLETQLATVWQQVLGVDRVGRNDDFFALGGHSLRAMMVISQMHKEYQIDIPLRVLFEKPTIEEIAQYLEKDSAKQVISIQPAVEQDYYPVSAAQRRMFILNQFDGVDISYNMPSIMVLEGKLDQLQLEAAFKDLITRHESLRTSFELVNGVPVQKIHTEVDFDIHLQVAVEEELEEIIDEFIQPFQLDMAPLLRVKLVQTRLDRHLLLMDTHHIISDGVSSGILISELVELYQGNILSELPIQYKDFSVWQHEQYQTEMYKKQEDHWVQTFADEVPVLNLPTDFPRPNAQSFEGDLFTIGTGKELMQGLYGIATETGTTLYMVLLAAYNVLLSKYSGQEDLIVGTPVTGRSHVDLESTVGMFVNTLAMRNKPVRTKSFKEFLLEVKQNALQAYENQDYPFEELVEKLELQRDVSRNPMFDTMFTLQNRGEESIELDGLRFAAYEAENKSKHSKFDVTFIATEERDEIMIGVEYCTKLYRPETIECLTTYFLQIMKAIVENPEVKLAAIEMLTDKEKQQILQEFTNTARNYQQDTTIQQLFEEQVRKTPDQVALVWNKNTMTYLELNERANQLAYTLRDKGIVPNQLVAIMADRSLEMIVGIMGIMKAGAAYVPIDPAYPMERIQYVLEDSGAILLLTQSHLFKGSSAQMNWIDLDDDQNYIGDGTNPTVVNQSTDLAYVIYTSGTTGKPKGVMIEHRSIINCLQWRRDEYAFNPNDKALQIFSFAFDGFVASLFAPMLGGAVSILPREEEAKDPFALRKLIASENITHYYGVPSLFNAIIDSATAEDMHQLRCVTLGGEKLSPKIVQKIKQKNSTIEINNEYGPTENSVVTTIQRAIEVGQDITIGRPLANVAVYIVNTEHHLQPIGVVGELCIAGRGLARGYLNQSELTEEKFVANPFIPGERMYKTGDLAKWTTDGTIEYIGRVDEQVKVRGFRIEIGEIESTILNYPSVKEVVVTAQEDQHAQQYLCAYFVAEEELELTDLRKYVAKELPGYMVPTYFVQLLELPITANGKVDKRALPEPQRVGIATKEYVAPRNMTEGQLVAIWQEVLEVEPIGITDHFFEIGGHSLKAMHLISKVYEYMQEELPLHLVFQHPTIEKMAEFILHKQYEQHAGHPILLNKETIRPVFSFTPIGAHSTFYQKLAEEIHDISLYSFDFIEEDNRIEQYANAIVQIDAEGPYTLVGYSSGGNLAFEVAKELESQGHQVSNIILFDSYWKDKAIEQTAAEARKDIETFFTELGVHNEIFNMTREDLDLFLTNDFVKQSFIQNMLSYLMFNNQLVNVGTTEATIHLIQSECEEGNVDAYDAAKWNEEEWAKASDRFITYSGYGEHSKMLGGEQVTRNASVLQEILQEIFVLK</sequence>
<dbReference type="InterPro" id="IPR009081">
    <property type="entry name" value="PP-bd_ACP"/>
</dbReference>
<evidence type="ECO:0000313" key="10">
    <source>
        <dbReference type="EMBL" id="QDX94130.1"/>
    </source>
</evidence>
<dbReference type="InterPro" id="IPR020845">
    <property type="entry name" value="AMP-binding_CS"/>
</dbReference>
<dbReference type="NCBIfam" id="TIGR01733">
    <property type="entry name" value="AA-adenyl-dom"/>
    <property type="match status" value="6"/>
</dbReference>
<dbReference type="InterPro" id="IPR020806">
    <property type="entry name" value="PKS_PP-bd"/>
</dbReference>
<dbReference type="InterPro" id="IPR036736">
    <property type="entry name" value="ACP-like_sf"/>
</dbReference>
<dbReference type="SUPFAM" id="SSF52777">
    <property type="entry name" value="CoA-dependent acyltransferases"/>
    <property type="match status" value="12"/>
</dbReference>
<evidence type="ECO:0000256" key="3">
    <source>
        <dbReference type="ARBA" id="ARBA00022450"/>
    </source>
</evidence>
<protein>
    <submittedName>
        <fullName evidence="10">Amino acid adenylation domain-containing protein</fullName>
    </submittedName>
</protein>
<dbReference type="NCBIfam" id="NF003417">
    <property type="entry name" value="PRK04813.1"/>
    <property type="match status" value="6"/>
</dbReference>
<dbReference type="GO" id="GO:0008610">
    <property type="term" value="P:lipid biosynthetic process"/>
    <property type="evidence" value="ECO:0007669"/>
    <property type="project" value="UniProtKB-ARBA"/>
</dbReference>
<evidence type="ECO:0000259" key="9">
    <source>
        <dbReference type="PROSITE" id="PS50075"/>
    </source>
</evidence>
<dbReference type="GO" id="GO:0005829">
    <property type="term" value="C:cytosol"/>
    <property type="evidence" value="ECO:0007669"/>
    <property type="project" value="TreeGrafter"/>
</dbReference>
<dbReference type="InterPro" id="IPR000873">
    <property type="entry name" value="AMP-dep_synth/lig_dom"/>
</dbReference>
<feature type="domain" description="Carrier" evidence="9">
    <location>
        <begin position="5125"/>
        <end position="5200"/>
    </location>
</feature>
<gene>
    <name evidence="10" type="ORF">EEL30_18680</name>
</gene>
<dbReference type="Gene3D" id="2.30.38.10">
    <property type="entry name" value="Luciferase, Domain 3"/>
    <property type="match status" value="6"/>
</dbReference>
<organism evidence="10 11">
    <name type="scientific">Brevibacillus laterosporus</name>
    <name type="common">Bacillus laterosporus</name>
    <dbReference type="NCBI Taxonomy" id="1465"/>
    <lineage>
        <taxon>Bacteria</taxon>
        <taxon>Bacillati</taxon>
        <taxon>Bacillota</taxon>
        <taxon>Bacilli</taxon>
        <taxon>Bacillales</taxon>
        <taxon>Paenibacillaceae</taxon>
        <taxon>Brevibacillus</taxon>
    </lineage>
</organism>
<dbReference type="CDD" id="cd19531">
    <property type="entry name" value="LCL_NRPS-like"/>
    <property type="match status" value="5"/>
</dbReference>
<dbReference type="NCBIfam" id="NF004282">
    <property type="entry name" value="PRK05691.1"/>
    <property type="match status" value="7"/>
</dbReference>
<keyword evidence="7" id="KW-0045">Antibiotic biosynthesis</keyword>
<dbReference type="CDD" id="cd12117">
    <property type="entry name" value="A_NRPS_Srf_like"/>
    <property type="match status" value="1"/>
</dbReference>
<dbReference type="Gene3D" id="1.10.287.490">
    <property type="entry name" value="Helix hairpin bin"/>
    <property type="match status" value="1"/>
</dbReference>
<comment type="cofactor">
    <cofactor evidence="1">
        <name>pantetheine 4'-phosphate</name>
        <dbReference type="ChEBI" id="CHEBI:47942"/>
    </cofactor>
</comment>
<dbReference type="FunFam" id="2.30.38.10:FF:000001">
    <property type="entry name" value="Non-ribosomal peptide synthetase PvdI"/>
    <property type="match status" value="6"/>
</dbReference>
<dbReference type="Gene3D" id="1.10.1200.10">
    <property type="entry name" value="ACP-like"/>
    <property type="match status" value="6"/>
</dbReference>
<dbReference type="InterPro" id="IPR025110">
    <property type="entry name" value="AMP-bd_C"/>
</dbReference>
<dbReference type="Proteomes" id="UP000319432">
    <property type="component" value="Chromosome"/>
</dbReference>
<dbReference type="GO" id="GO:0044550">
    <property type="term" value="P:secondary metabolite biosynthetic process"/>
    <property type="evidence" value="ECO:0007669"/>
    <property type="project" value="UniProtKB-ARBA"/>
</dbReference>
<dbReference type="FunFam" id="1.10.1200.10:FF:000005">
    <property type="entry name" value="Nonribosomal peptide synthetase 1"/>
    <property type="match status" value="6"/>
</dbReference>
<dbReference type="Gene3D" id="3.30.559.10">
    <property type="entry name" value="Chloramphenicol acetyltransferase-like domain"/>
    <property type="match status" value="6"/>
</dbReference>
<evidence type="ECO:0000256" key="7">
    <source>
        <dbReference type="ARBA" id="ARBA00023194"/>
    </source>
</evidence>
<dbReference type="InterPro" id="IPR001242">
    <property type="entry name" value="Condensation_dom"/>
</dbReference>
<dbReference type="InterPro" id="IPR023213">
    <property type="entry name" value="CAT-like_dom_sf"/>
</dbReference>
<evidence type="ECO:0000256" key="2">
    <source>
        <dbReference type="ARBA" id="ARBA00006432"/>
    </source>
</evidence>
<dbReference type="InterPro" id="IPR010071">
    <property type="entry name" value="AA_adenyl_dom"/>
</dbReference>
<comment type="similarity">
    <text evidence="2">Belongs to the ATP-dependent AMP-binding enzyme family.</text>
</comment>
<evidence type="ECO:0000256" key="4">
    <source>
        <dbReference type="ARBA" id="ARBA00022553"/>
    </source>
</evidence>
<reference evidence="10 11" key="1">
    <citation type="submission" date="2018-11" db="EMBL/GenBank/DDBJ databases">
        <title>Phylogenetic determinants of toxin gene distribution in genomes of Brevibacillus laterosporus.</title>
        <authorList>
            <person name="Glare T.R."/>
            <person name="Durrant A."/>
            <person name="Berry C."/>
            <person name="Palma L."/>
            <person name="Ormskirk M."/>
            <person name="Cox M.O."/>
        </authorList>
    </citation>
    <scope>NUCLEOTIDE SEQUENCE [LARGE SCALE GENOMIC DNA]</scope>
    <source>
        <strain evidence="10 11">1821L</strain>
    </source>
</reference>
<feature type="domain" description="Carrier" evidence="9">
    <location>
        <begin position="6163"/>
        <end position="6238"/>
    </location>
</feature>
<keyword evidence="11" id="KW-1185">Reference proteome</keyword>
<dbReference type="FunFam" id="3.30.300.30:FF:000010">
    <property type="entry name" value="Enterobactin synthetase component F"/>
    <property type="match status" value="6"/>
</dbReference>
<dbReference type="Pfam" id="PF00668">
    <property type="entry name" value="Condensation"/>
    <property type="match status" value="6"/>
</dbReference>
<evidence type="ECO:0000256" key="1">
    <source>
        <dbReference type="ARBA" id="ARBA00001957"/>
    </source>
</evidence>
<dbReference type="FunFam" id="3.40.50.12780:FF:000012">
    <property type="entry name" value="Non-ribosomal peptide synthetase"/>
    <property type="match status" value="6"/>
</dbReference>
<dbReference type="Gene3D" id="3.30.300.30">
    <property type="match status" value="6"/>
</dbReference>
<evidence type="ECO:0000256" key="5">
    <source>
        <dbReference type="ARBA" id="ARBA00022598"/>
    </source>
</evidence>
<evidence type="ECO:0000256" key="8">
    <source>
        <dbReference type="ARBA" id="ARBA00023268"/>
    </source>
</evidence>
<feature type="domain" description="Carrier" evidence="9">
    <location>
        <begin position="2010"/>
        <end position="2085"/>
    </location>
</feature>
<dbReference type="Gene3D" id="3.40.50.980">
    <property type="match status" value="12"/>
</dbReference>
<keyword evidence="8" id="KW-0511">Multifunctional enzyme</keyword>
<feature type="domain" description="Carrier" evidence="9">
    <location>
        <begin position="967"/>
        <end position="1042"/>
    </location>
</feature>
<dbReference type="GO" id="GO:0017000">
    <property type="term" value="P:antibiotic biosynthetic process"/>
    <property type="evidence" value="ECO:0007669"/>
    <property type="project" value="UniProtKB-KW"/>
</dbReference>
<dbReference type="SUPFAM" id="SSF56801">
    <property type="entry name" value="Acetyl-CoA synthetase-like"/>
    <property type="match status" value="6"/>
</dbReference>
<dbReference type="PANTHER" id="PTHR45527:SF1">
    <property type="entry name" value="FATTY ACID SYNTHASE"/>
    <property type="match status" value="1"/>
</dbReference>
<dbReference type="CDD" id="cd19543">
    <property type="entry name" value="DCL_NRPS"/>
    <property type="match status" value="1"/>
</dbReference>
<dbReference type="InterPro" id="IPR029058">
    <property type="entry name" value="AB_hydrolase_fold"/>
</dbReference>
<feature type="domain" description="Carrier" evidence="9">
    <location>
        <begin position="3046"/>
        <end position="3121"/>
    </location>
</feature>
<keyword evidence="5" id="KW-0436">Ligase</keyword>
<evidence type="ECO:0000256" key="6">
    <source>
        <dbReference type="ARBA" id="ARBA00022737"/>
    </source>
</evidence>
<dbReference type="GO" id="GO:0043041">
    <property type="term" value="P:amino acid activation for nonribosomal peptide biosynthetic process"/>
    <property type="evidence" value="ECO:0007669"/>
    <property type="project" value="TreeGrafter"/>
</dbReference>
<dbReference type="Pfam" id="PF13193">
    <property type="entry name" value="AMP-binding_C"/>
    <property type="match status" value="6"/>
</dbReference>
<dbReference type="InterPro" id="IPR006162">
    <property type="entry name" value="Ppantetheine_attach_site"/>
</dbReference>
<evidence type="ECO:0000313" key="11">
    <source>
        <dbReference type="Proteomes" id="UP000319432"/>
    </source>
</evidence>
<accession>A0A518VAW3</accession>
<dbReference type="SUPFAM" id="SSF53474">
    <property type="entry name" value="alpha/beta-Hydrolases"/>
    <property type="match status" value="1"/>
</dbReference>
<dbReference type="PROSITE" id="PS00455">
    <property type="entry name" value="AMP_BINDING"/>
    <property type="match status" value="6"/>
</dbReference>
<name>A0A518VAW3_BRELA</name>
<dbReference type="PANTHER" id="PTHR45527">
    <property type="entry name" value="NONRIBOSOMAL PEPTIDE SYNTHETASE"/>
    <property type="match status" value="1"/>
</dbReference>
<proteinExistence type="inferred from homology"/>
<dbReference type="OrthoDB" id="9765680at2"/>
<dbReference type="Pfam" id="PF00975">
    <property type="entry name" value="Thioesterase"/>
    <property type="match status" value="1"/>
</dbReference>
<dbReference type="CDD" id="cd05930">
    <property type="entry name" value="A_NRPS"/>
    <property type="match status" value="3"/>
</dbReference>
<dbReference type="InterPro" id="IPR001031">
    <property type="entry name" value="Thioesterase"/>
</dbReference>
<keyword evidence="3" id="KW-0596">Phosphopantetheine</keyword>
<dbReference type="FunFam" id="3.40.50.980:FF:000001">
    <property type="entry name" value="Non-ribosomal peptide synthetase"/>
    <property type="match status" value="6"/>
</dbReference>
<keyword evidence="4" id="KW-0597">Phosphoprotein</keyword>
<dbReference type="FunFam" id="3.30.559.30:FF:000001">
    <property type="entry name" value="Non-ribosomal peptide synthetase"/>
    <property type="match status" value="3"/>
</dbReference>
<dbReference type="Gene3D" id="3.40.50.1820">
    <property type="entry name" value="alpha/beta hydrolase"/>
    <property type="match status" value="1"/>
</dbReference>
<dbReference type="Pfam" id="PF00550">
    <property type="entry name" value="PP-binding"/>
    <property type="match status" value="6"/>
</dbReference>
<dbReference type="SUPFAM" id="SSF47336">
    <property type="entry name" value="ACP-like"/>
    <property type="match status" value="6"/>
</dbReference>